<organism evidence="11 12">
    <name type="scientific">Herminiimonas fonticola</name>
    <dbReference type="NCBI Taxonomy" id="303380"/>
    <lineage>
        <taxon>Bacteria</taxon>
        <taxon>Pseudomonadati</taxon>
        <taxon>Pseudomonadota</taxon>
        <taxon>Betaproteobacteria</taxon>
        <taxon>Burkholderiales</taxon>
        <taxon>Oxalobacteraceae</taxon>
        <taxon>Herminiimonas</taxon>
    </lineage>
</organism>
<proteinExistence type="inferred from homology"/>
<dbReference type="GO" id="GO:0015740">
    <property type="term" value="P:C4-dicarboxylate transport"/>
    <property type="evidence" value="ECO:0007669"/>
    <property type="project" value="TreeGrafter"/>
</dbReference>
<evidence type="ECO:0000313" key="12">
    <source>
        <dbReference type="Proteomes" id="UP000294737"/>
    </source>
</evidence>
<keyword evidence="12" id="KW-1185">Reference proteome</keyword>
<feature type="transmembrane region" description="Helical" evidence="9">
    <location>
        <begin position="134"/>
        <end position="154"/>
    </location>
</feature>
<dbReference type="PANTHER" id="PTHR35011">
    <property type="entry name" value="2,3-DIKETO-L-GULONATE TRAP TRANSPORTER SMALL PERMEASE PROTEIN YIAM"/>
    <property type="match status" value="1"/>
</dbReference>
<feature type="transmembrane region" description="Helical" evidence="9">
    <location>
        <begin position="93"/>
        <end position="114"/>
    </location>
</feature>
<name>A0A4V3BWG2_9BURK</name>
<dbReference type="OrthoDB" id="9179153at2"/>
<sequence length="178" mass="20478">MTNFIQQMGKGLRAFNRWMAILSALLIVTATLALVYEVVTRYYLRIANDWMIEFCVFLLIAATFLAAAYTQAERGHVGIEVLDEVMSPKWNRYRLLAGDFLSLVVVFFVARNAWHYAWNAYQQGWTTSSTWAPALWIPYFFMAFGLSTMGLQMVMQIIETAANRDPQKKHEEQNLMGA</sequence>
<evidence type="ECO:0000259" key="10">
    <source>
        <dbReference type="Pfam" id="PF04290"/>
    </source>
</evidence>
<evidence type="ECO:0000256" key="3">
    <source>
        <dbReference type="ARBA" id="ARBA00022475"/>
    </source>
</evidence>
<dbReference type="AlphaFoldDB" id="A0A4V3BWG2"/>
<evidence type="ECO:0000256" key="5">
    <source>
        <dbReference type="ARBA" id="ARBA00022692"/>
    </source>
</evidence>
<feature type="domain" description="Tripartite ATP-independent periplasmic transporters DctQ component" evidence="10">
    <location>
        <begin position="31"/>
        <end position="161"/>
    </location>
</feature>
<evidence type="ECO:0000313" key="11">
    <source>
        <dbReference type="EMBL" id="TDN94518.1"/>
    </source>
</evidence>
<keyword evidence="5 9" id="KW-0812">Transmembrane</keyword>
<evidence type="ECO:0000256" key="9">
    <source>
        <dbReference type="RuleBase" id="RU369079"/>
    </source>
</evidence>
<protein>
    <recommendedName>
        <fullName evidence="9">TRAP transporter small permease protein</fullName>
    </recommendedName>
</protein>
<keyword evidence="7 9" id="KW-0472">Membrane</keyword>
<comment type="function">
    <text evidence="9">Part of the tripartite ATP-independent periplasmic (TRAP) transport system.</text>
</comment>
<evidence type="ECO:0000256" key="7">
    <source>
        <dbReference type="ARBA" id="ARBA00023136"/>
    </source>
</evidence>
<comment type="subcellular location">
    <subcellularLocation>
        <location evidence="1 9">Cell inner membrane</location>
        <topology evidence="1 9">Multi-pass membrane protein</topology>
    </subcellularLocation>
</comment>
<dbReference type="InterPro" id="IPR055348">
    <property type="entry name" value="DctQ"/>
</dbReference>
<keyword evidence="2 9" id="KW-0813">Transport</keyword>
<feature type="transmembrane region" description="Helical" evidence="9">
    <location>
        <begin position="50"/>
        <end position="72"/>
    </location>
</feature>
<accession>A0A4V3BWG2</accession>
<feature type="transmembrane region" description="Helical" evidence="9">
    <location>
        <begin position="21"/>
        <end position="44"/>
    </location>
</feature>
<dbReference type="RefSeq" id="WP_112991217.1">
    <property type="nucleotide sequence ID" value="NZ_PTLZ01000001.1"/>
</dbReference>
<keyword evidence="6 9" id="KW-1133">Transmembrane helix</keyword>
<evidence type="ECO:0000256" key="8">
    <source>
        <dbReference type="ARBA" id="ARBA00038436"/>
    </source>
</evidence>
<evidence type="ECO:0000256" key="6">
    <source>
        <dbReference type="ARBA" id="ARBA00022989"/>
    </source>
</evidence>
<dbReference type="Pfam" id="PF04290">
    <property type="entry name" value="DctQ"/>
    <property type="match status" value="1"/>
</dbReference>
<comment type="caution">
    <text evidence="11">The sequence shown here is derived from an EMBL/GenBank/DDBJ whole genome shotgun (WGS) entry which is preliminary data.</text>
</comment>
<keyword evidence="4 9" id="KW-0997">Cell inner membrane</keyword>
<reference evidence="11 12" key="1">
    <citation type="submission" date="2019-03" db="EMBL/GenBank/DDBJ databases">
        <title>Genomic Encyclopedia of Type Strains, Phase IV (KMG-IV): sequencing the most valuable type-strain genomes for metagenomic binning, comparative biology and taxonomic classification.</title>
        <authorList>
            <person name="Goeker M."/>
        </authorList>
    </citation>
    <scope>NUCLEOTIDE SEQUENCE [LARGE SCALE GENOMIC DNA]</scope>
    <source>
        <strain evidence="11 12">DSM 18555</strain>
    </source>
</reference>
<evidence type="ECO:0000256" key="2">
    <source>
        <dbReference type="ARBA" id="ARBA00022448"/>
    </source>
</evidence>
<evidence type="ECO:0000256" key="4">
    <source>
        <dbReference type="ARBA" id="ARBA00022519"/>
    </source>
</evidence>
<dbReference type="GO" id="GO:0022857">
    <property type="term" value="F:transmembrane transporter activity"/>
    <property type="evidence" value="ECO:0007669"/>
    <property type="project" value="UniProtKB-UniRule"/>
</dbReference>
<evidence type="ECO:0000256" key="1">
    <source>
        <dbReference type="ARBA" id="ARBA00004429"/>
    </source>
</evidence>
<keyword evidence="3" id="KW-1003">Cell membrane</keyword>
<gene>
    <name evidence="11" type="ORF">EV677_1065</name>
</gene>
<dbReference type="Proteomes" id="UP000294737">
    <property type="component" value="Unassembled WGS sequence"/>
</dbReference>
<dbReference type="InterPro" id="IPR007387">
    <property type="entry name" value="TRAP_DctQ"/>
</dbReference>
<dbReference type="PANTHER" id="PTHR35011:SF10">
    <property type="entry name" value="TRAP TRANSPORTER SMALL PERMEASE PROTEIN"/>
    <property type="match status" value="1"/>
</dbReference>
<comment type="subunit">
    <text evidence="9">The complex comprises the extracytoplasmic solute receptor protein and the two transmembrane proteins.</text>
</comment>
<dbReference type="GO" id="GO:0005886">
    <property type="term" value="C:plasma membrane"/>
    <property type="evidence" value="ECO:0007669"/>
    <property type="project" value="UniProtKB-SubCell"/>
</dbReference>
<comment type="similarity">
    <text evidence="8 9">Belongs to the TRAP transporter small permease family.</text>
</comment>
<dbReference type="EMBL" id="SNWF01000004">
    <property type="protein sequence ID" value="TDN94518.1"/>
    <property type="molecule type" value="Genomic_DNA"/>
</dbReference>